<feature type="transmembrane region" description="Helical" evidence="5">
    <location>
        <begin position="428"/>
        <end position="447"/>
    </location>
</feature>
<feature type="transmembrane region" description="Helical" evidence="5">
    <location>
        <begin position="109"/>
        <end position="127"/>
    </location>
</feature>
<accession>A0A1F7RQ18</accession>
<comment type="caution">
    <text evidence="7">The sequence shown here is derived from an EMBL/GenBank/DDBJ whole genome shotgun (WGS) entry which is preliminary data.</text>
</comment>
<dbReference type="GO" id="GO:0016020">
    <property type="term" value="C:membrane"/>
    <property type="evidence" value="ECO:0007669"/>
    <property type="project" value="UniProtKB-SubCell"/>
</dbReference>
<reference evidence="7 8" key="1">
    <citation type="journal article" date="2016" name="Nat. Commun.">
        <title>Thousands of microbial genomes shed light on interconnected biogeochemical processes in an aquifer system.</title>
        <authorList>
            <person name="Anantharaman K."/>
            <person name="Brown C.T."/>
            <person name="Hug L.A."/>
            <person name="Sharon I."/>
            <person name="Castelle C.J."/>
            <person name="Probst A.J."/>
            <person name="Thomas B.C."/>
            <person name="Singh A."/>
            <person name="Wilkins M.J."/>
            <person name="Karaoz U."/>
            <person name="Brodie E.L."/>
            <person name="Williams K.H."/>
            <person name="Hubbard S.S."/>
            <person name="Banfield J.F."/>
        </authorList>
    </citation>
    <scope>NUCLEOTIDE SEQUENCE [LARGE SCALE GENOMIC DNA]</scope>
</reference>
<name>A0A1F7RQ18_9BACT</name>
<keyword evidence="4 5" id="KW-0472">Membrane</keyword>
<feature type="transmembrane region" description="Helical" evidence="5">
    <location>
        <begin position="165"/>
        <end position="186"/>
    </location>
</feature>
<feature type="transmembrane region" description="Helical" evidence="5">
    <location>
        <begin position="41"/>
        <end position="66"/>
    </location>
</feature>
<feature type="domain" description="O-antigen ligase-related" evidence="6">
    <location>
        <begin position="252"/>
        <end position="382"/>
    </location>
</feature>
<keyword evidence="3 5" id="KW-1133">Transmembrane helix</keyword>
<feature type="transmembrane region" description="Helical" evidence="5">
    <location>
        <begin position="402"/>
        <end position="422"/>
    </location>
</feature>
<feature type="transmembrane region" description="Helical" evidence="5">
    <location>
        <begin position="287"/>
        <end position="307"/>
    </location>
</feature>
<dbReference type="EMBL" id="MGDD01000293">
    <property type="protein sequence ID" value="OGL43064.1"/>
    <property type="molecule type" value="Genomic_DNA"/>
</dbReference>
<proteinExistence type="predicted"/>
<feature type="transmembrane region" description="Helical" evidence="5">
    <location>
        <begin position="12"/>
        <end position="29"/>
    </location>
</feature>
<evidence type="ECO:0000313" key="7">
    <source>
        <dbReference type="EMBL" id="OGL43064.1"/>
    </source>
</evidence>
<dbReference type="PANTHER" id="PTHR37422">
    <property type="entry name" value="TEICHURONIC ACID BIOSYNTHESIS PROTEIN TUAE"/>
    <property type="match status" value="1"/>
</dbReference>
<dbReference type="Proteomes" id="UP000179266">
    <property type="component" value="Unassembled WGS sequence"/>
</dbReference>
<evidence type="ECO:0000256" key="1">
    <source>
        <dbReference type="ARBA" id="ARBA00004141"/>
    </source>
</evidence>
<dbReference type="InterPro" id="IPR051533">
    <property type="entry name" value="WaaL-like"/>
</dbReference>
<dbReference type="AlphaFoldDB" id="A0A1F7RQ18"/>
<organism evidence="7 8">
    <name type="scientific">Candidatus Schekmanbacteria bacterium RBG_13_48_7</name>
    <dbReference type="NCBI Taxonomy" id="1817878"/>
    <lineage>
        <taxon>Bacteria</taxon>
        <taxon>Candidatus Schekmaniibacteriota</taxon>
    </lineage>
</organism>
<evidence type="ECO:0000256" key="2">
    <source>
        <dbReference type="ARBA" id="ARBA00022692"/>
    </source>
</evidence>
<evidence type="ECO:0000259" key="6">
    <source>
        <dbReference type="Pfam" id="PF04932"/>
    </source>
</evidence>
<feature type="transmembrane region" description="Helical" evidence="5">
    <location>
        <begin position="247"/>
        <end position="280"/>
    </location>
</feature>
<evidence type="ECO:0000313" key="8">
    <source>
        <dbReference type="Proteomes" id="UP000179266"/>
    </source>
</evidence>
<dbReference type="PROSITE" id="PS51257">
    <property type="entry name" value="PROKAR_LIPOPROTEIN"/>
    <property type="match status" value="1"/>
</dbReference>
<evidence type="ECO:0000256" key="5">
    <source>
        <dbReference type="SAM" id="Phobius"/>
    </source>
</evidence>
<sequence>MRIFDQVWKTVLFYLLIFTGCCVCGYFIGLSQTIQPVSIGFIFIVVLLIFSKDFAAYLFLFLLFPFKTLLNYFFEDQVIAAIIRDGLLALMTMKVFYDVALTRKQFLPSPISFPVFAFIGYSTAYLLGTEKGFIAVIDFRSKILYMAMLFLTVHYIDSRDRLMKTLYMLIGISFIISLLGVMQQIFGVEGMAKFGFKARFGFKDTGEYIVAQEHIFSNALVGGLIPSAKIAIYFSLCLLHYRKKLPLLITIALTGIVGLFFSFSRSAFITMIAGIIWLSLFTKWKKLVIITCISVFAFFTLSTGWVYDRFEDIFHPFSNTSFVGRVYSYIYALKAFRQLAFGTGFGRVGGALKSWDAGTTTTDTYYVTIFMTIGFPGFLIFMWIGVTLFIKGLLIVLKMRDPFFKLVAIGAYTYVCQQYIAIVAIDSFHTLPTAFYFWVCVGLLFALQELDSNTPLAVTEEVKSTDSGNLVPVVNPS</sequence>
<evidence type="ECO:0000256" key="4">
    <source>
        <dbReference type="ARBA" id="ARBA00023136"/>
    </source>
</evidence>
<evidence type="ECO:0000256" key="3">
    <source>
        <dbReference type="ARBA" id="ARBA00022989"/>
    </source>
</evidence>
<dbReference type="InterPro" id="IPR007016">
    <property type="entry name" value="O-antigen_ligase-rel_domated"/>
</dbReference>
<dbReference type="Pfam" id="PF04932">
    <property type="entry name" value="Wzy_C"/>
    <property type="match status" value="1"/>
</dbReference>
<dbReference type="PANTHER" id="PTHR37422:SF13">
    <property type="entry name" value="LIPOPOLYSACCHARIDE BIOSYNTHESIS PROTEIN PA4999-RELATED"/>
    <property type="match status" value="1"/>
</dbReference>
<comment type="subcellular location">
    <subcellularLocation>
        <location evidence="1">Membrane</location>
        <topology evidence="1">Multi-pass membrane protein</topology>
    </subcellularLocation>
</comment>
<protein>
    <recommendedName>
        <fullName evidence="6">O-antigen ligase-related domain-containing protein</fullName>
    </recommendedName>
</protein>
<keyword evidence="2 5" id="KW-0812">Transmembrane</keyword>
<feature type="transmembrane region" description="Helical" evidence="5">
    <location>
        <begin position="365"/>
        <end position="390"/>
    </location>
</feature>
<gene>
    <name evidence="7" type="ORF">A2161_18470</name>
</gene>
<feature type="transmembrane region" description="Helical" evidence="5">
    <location>
        <begin position="133"/>
        <end position="153"/>
    </location>
</feature>